<dbReference type="Gene3D" id="3.80.10.10">
    <property type="entry name" value="Ribonuclease Inhibitor"/>
    <property type="match status" value="6"/>
</dbReference>
<sequence>MRKNKLFIIILFSGLFFSLSTIAQTISPSQKTTAGYTAIIDANFEKALIALGLDSGPLDQQVLTANITNITSLNVSGKFISNLAGIEGFTSLKTLNCSLNSLKTLNLTQNLALTTLNCSTNSLTGLDLSQNIALEVLYSNSNPLITLDISKNLALTDLNCSLDQLSTLDVSKNIALKILRCESNRLTDINLSTNLALVNLNVSNNQITNLNLSKNIALQSLSCSNNRFVTLDLSKNQVLSDLVCNSSSLLKTINLKTGKNIPTFEIDCTYSYNLTCILVNSVAYSESNWIDKLEFSAKYNDVACYTYTAIPDVNFEKKLIALGIDKDGENGKVITENISSLTSLDVSYSNILNLTGIKDFAALTNLNCSGNALTGLDLSSNLSLVSLNCSINQLYSLDFSKNINLNSIRCEKNNLHSLNLKNGNNTKLTNLNLKTNPDLLCVLVDNVAYSNANWLAAKDNTTSYNNTACVAVAVYTLIPDAYFENKLIALGYDNDGKNGKILTSRISGITSLDVSSSSISNLAGIKDFVALKNLKCDSNRLTSLDLSNNIALIDLNVSSNSLGSLDVSKNVALINLNCNSNYIKNLDFSKNLFLKSLSCRTNNLSSLNLTQNFALTSLICGSNKLTTLDVSQNVILSFLACESNLLKNLDVSNNAFLYDLYCYSNQLTSLNTSKNPVLASLKCQSNKLTSLDLSKNAYLVWLTCEQNQLTNLDISKNLKISYLECSSNQLTSLDLSKHGNLEILYCGGNKLLNLNLKNGRNDLIKSYFSCSYNPNLTCILVDNAAAFASKWNSAKDATATYVDTSCTLYTSIPDVNFENKLISLGLDSGTIDGKVLTSNITKVTSLNVSSSSITNLTGIQDFVDLQELICHTNQLTDLDISKNTALTHLDCSSNQLSNLDISERLELTKLNCKSNKLTTLDVSQNVLLTDLNCSSNLISDLNLSENINLSTLSCNDNKLSNLNLKNRKNTLLINPNFNVNPSLTCILVDNSLYSKANWISNKDPQTEYNDKDCLFPYTLIPDTNFESKLIALGIDTDGKNGKVLTASIEKITSLDVSSGSIADLTGIENFYSLEILNCQNNRLKSLNVFQNSSLKWLNCYQNPLINIDLEQNTALVSLFCGLNQLTKLNVSNNINLTTLDCSLNNLTTLELSKNIALTDLNCSKNKLTSLDLSKNTNLKTFYGNNNNFANVDIRNGKNTLLSIVDFRTNPYLTCIKVDNATYSNSNWFDQKDSLAGYNESYCTIYTLIPDFQFEQALISLNLDDKYDGKVITNNIKDVTYLYINCYANGHFTKISDLTGIQDFTALKVLECSSNALTTLDLSKNIALTRLQCDSNHLMSLDISKNIALTNLDCSDNGDANNDNKGLMKLDVSKNIALTTLDCSSNSLASLDLSKNIALKSLICSTNVLPNLDVSNNTALTALDCTYNSLSSLDVSKNSVLTNLGCSFNGLSSLDVSKNSALIGLGCSSNQLKNLDVSKNAALTYLKCTSNQLTTLNVKNGFNKKVITFDATGNANLKCIEADSTTPPNTGWKKDATASYSITSCTLSNDTFEKNNKLVLIYPNPTNDILNIVVPADTELKKVEVFSLTGQKVETTTQSQISMKHLARGEYLFIIETNAGYSTKKVIKN</sequence>
<comment type="caution">
    <text evidence="6">The sequence shown here is derived from an EMBL/GenBank/DDBJ whole genome shotgun (WGS) entry which is preliminary data.</text>
</comment>
<feature type="chain" id="PRO_5045140114" evidence="4">
    <location>
        <begin position="24"/>
        <end position="1628"/>
    </location>
</feature>
<accession>A0ABV5H7H2</accession>
<keyword evidence="7" id="KW-1185">Reference proteome</keyword>
<feature type="domain" description="Secretion system C-terminal sorting" evidence="5">
    <location>
        <begin position="1560"/>
        <end position="1626"/>
    </location>
</feature>
<organism evidence="6 7">
    <name type="scientific">Flavobacterium gyeonganense</name>
    <dbReference type="NCBI Taxonomy" id="1310418"/>
    <lineage>
        <taxon>Bacteria</taxon>
        <taxon>Pseudomonadati</taxon>
        <taxon>Bacteroidota</taxon>
        <taxon>Flavobacteriia</taxon>
        <taxon>Flavobacteriales</taxon>
        <taxon>Flavobacteriaceae</taxon>
        <taxon>Flavobacterium</taxon>
    </lineage>
</organism>
<feature type="signal peptide" evidence="4">
    <location>
        <begin position="1"/>
        <end position="23"/>
    </location>
</feature>
<dbReference type="RefSeq" id="WP_278011254.1">
    <property type="nucleotide sequence ID" value="NZ_CP121112.1"/>
</dbReference>
<gene>
    <name evidence="6" type="ORF">ACFFVK_04490</name>
</gene>
<protein>
    <submittedName>
        <fullName evidence="6">T9SS type A sorting domain-containing protein</fullName>
    </submittedName>
</protein>
<evidence type="ECO:0000256" key="1">
    <source>
        <dbReference type="ARBA" id="ARBA00022614"/>
    </source>
</evidence>
<reference evidence="6 7" key="1">
    <citation type="submission" date="2024-09" db="EMBL/GenBank/DDBJ databases">
        <authorList>
            <person name="Sun Q."/>
            <person name="Mori K."/>
        </authorList>
    </citation>
    <scope>NUCLEOTIDE SEQUENCE [LARGE SCALE GENOMIC DNA]</scope>
    <source>
        <strain evidence="6 7">CECT 8365</strain>
    </source>
</reference>
<proteinExistence type="predicted"/>
<dbReference type="NCBIfam" id="TIGR04183">
    <property type="entry name" value="Por_Secre_tail"/>
    <property type="match status" value="1"/>
</dbReference>
<dbReference type="Pfam" id="PF18962">
    <property type="entry name" value="Por_Secre_tail"/>
    <property type="match status" value="1"/>
</dbReference>
<evidence type="ECO:0000256" key="3">
    <source>
        <dbReference type="ARBA" id="ARBA00022737"/>
    </source>
</evidence>
<dbReference type="EMBL" id="JBHMFE010000009">
    <property type="protein sequence ID" value="MFB9107828.1"/>
    <property type="molecule type" value="Genomic_DNA"/>
</dbReference>
<evidence type="ECO:0000313" key="7">
    <source>
        <dbReference type="Proteomes" id="UP001589562"/>
    </source>
</evidence>
<evidence type="ECO:0000259" key="5">
    <source>
        <dbReference type="Pfam" id="PF18962"/>
    </source>
</evidence>
<keyword evidence="2 4" id="KW-0732">Signal</keyword>
<dbReference type="Proteomes" id="UP001589562">
    <property type="component" value="Unassembled WGS sequence"/>
</dbReference>
<dbReference type="SUPFAM" id="SSF52058">
    <property type="entry name" value="L domain-like"/>
    <property type="match status" value="6"/>
</dbReference>
<evidence type="ECO:0000256" key="4">
    <source>
        <dbReference type="SAM" id="SignalP"/>
    </source>
</evidence>
<evidence type="ECO:0000313" key="6">
    <source>
        <dbReference type="EMBL" id="MFB9107828.1"/>
    </source>
</evidence>
<name>A0ABV5H7H2_9FLAO</name>
<dbReference type="InterPro" id="IPR026444">
    <property type="entry name" value="Secre_tail"/>
</dbReference>
<dbReference type="PANTHER" id="PTHR47566:SF1">
    <property type="entry name" value="PROTEIN NUD1"/>
    <property type="match status" value="1"/>
</dbReference>
<dbReference type="InterPro" id="IPR032675">
    <property type="entry name" value="LRR_dom_sf"/>
</dbReference>
<keyword evidence="1" id="KW-0433">Leucine-rich repeat</keyword>
<keyword evidence="3" id="KW-0677">Repeat</keyword>
<dbReference type="PANTHER" id="PTHR47566">
    <property type="match status" value="1"/>
</dbReference>
<dbReference type="InterPro" id="IPR052574">
    <property type="entry name" value="CDIRP"/>
</dbReference>
<evidence type="ECO:0000256" key="2">
    <source>
        <dbReference type="ARBA" id="ARBA00022729"/>
    </source>
</evidence>